<proteinExistence type="predicted"/>
<evidence type="ECO:0000259" key="1">
    <source>
        <dbReference type="Pfam" id="PF24240"/>
    </source>
</evidence>
<name>A0A4P8MV09_9CAUD</name>
<evidence type="ECO:0000313" key="3">
    <source>
        <dbReference type="Proteomes" id="UP000302244"/>
    </source>
</evidence>
<organism evidence="2 3">
    <name type="scientific">Bacillus phage vB_BtS_B83</name>
    <dbReference type="NCBI Taxonomy" id="2565501"/>
    <lineage>
        <taxon>Viruses</taxon>
        <taxon>Duplodnaviria</taxon>
        <taxon>Heunggongvirae</taxon>
        <taxon>Uroviricota</taxon>
        <taxon>Caudoviricetes</taxon>
        <taxon>Skryabinvirinae</taxon>
        <taxon>Pushchinovirus</taxon>
        <taxon>Pushchinovirus B83</taxon>
    </lineage>
</organism>
<dbReference type="Proteomes" id="UP000302244">
    <property type="component" value="Segment"/>
</dbReference>
<gene>
    <name evidence="2" type="ORF">B83_gp61</name>
</gene>
<accession>A0A4P8MV09</accession>
<evidence type="ECO:0000313" key="2">
    <source>
        <dbReference type="EMBL" id="QCQ57841.1"/>
    </source>
</evidence>
<dbReference type="InterPro" id="IPR055871">
    <property type="entry name" value="DUF7448"/>
</dbReference>
<feature type="domain" description="DUF7448" evidence="1">
    <location>
        <begin position="13"/>
        <end position="121"/>
    </location>
</feature>
<protein>
    <recommendedName>
        <fullName evidence="1">DUF7448 domain-containing protein</fullName>
    </recommendedName>
</protein>
<sequence length="134" mass="15483">MEEILNIEEHQEKVQWSSMSGYAITTNEQVIKLLIDDEQSCCENFGYFMSEDDFNDFIGAELIDVKITDTELKEGLLEKHDLDIESEYFEGDVMFVDIVTSKGTLQFVAYNEHNGYYGHEAKVISKQINHDEVL</sequence>
<reference evidence="2 3" key="1">
    <citation type="submission" date="2019-04" db="EMBL/GenBank/DDBJ databases">
        <title>Bacillus phage vB_BtS_B83 previously designated as a plasmid may represent new Siphoviridae genus.</title>
        <authorList>
            <person name="Piligrimova E."/>
            <person name="Kazantseva O."/>
            <person name="Zagorodny V."/>
            <person name="Shadrin A."/>
        </authorList>
    </citation>
    <scope>NUCLEOTIDE SEQUENCE [LARGE SCALE GENOMIC DNA]</scope>
</reference>
<dbReference type="Pfam" id="PF24240">
    <property type="entry name" value="DUF7448"/>
    <property type="match status" value="1"/>
</dbReference>
<dbReference type="EMBL" id="MK759918">
    <property type="protein sequence ID" value="QCQ57841.1"/>
    <property type="molecule type" value="Genomic_DNA"/>
</dbReference>
<keyword evidence="3" id="KW-1185">Reference proteome</keyword>